<protein>
    <recommendedName>
        <fullName evidence="3">Flavodoxin domain-containing protein</fullName>
    </recommendedName>
</protein>
<evidence type="ECO:0008006" key="3">
    <source>
        <dbReference type="Google" id="ProtNLM"/>
    </source>
</evidence>
<comment type="caution">
    <text evidence="1">The sequence shown here is derived from an EMBL/GenBank/DDBJ whole genome shotgun (WGS) entry which is preliminary data.</text>
</comment>
<sequence length="184" mass="21366">MASYLIMTAGLKHTEGQMVPFAKNLKSLLEKSNKHVDIMSIEDEGNMDDYSHIIFVFPISVAPIPSPLMHFLKKTTFTHHQYIYTMAFSPLFEPDSTEAANKVIASWAKKQYLRYQGTLRIGSLDLIQELSLRLRVIAHIKRFANAIMKNEPFEEDVTVNNIHHFIRRTHLLFAYYIHKSQRSK</sequence>
<dbReference type="EMBL" id="VUNM01000001">
    <property type="protein sequence ID" value="MST88026.1"/>
    <property type="molecule type" value="Genomic_DNA"/>
</dbReference>
<proteinExistence type="predicted"/>
<dbReference type="RefSeq" id="WP_154513973.1">
    <property type="nucleotide sequence ID" value="NZ_VUNM01000001.1"/>
</dbReference>
<dbReference type="Proteomes" id="UP000442619">
    <property type="component" value="Unassembled WGS sequence"/>
</dbReference>
<reference evidence="1 2" key="1">
    <citation type="submission" date="2019-08" db="EMBL/GenBank/DDBJ databases">
        <title>In-depth cultivation of the pig gut microbiome towards novel bacterial diversity and tailored functional studies.</title>
        <authorList>
            <person name="Wylensek D."/>
            <person name="Hitch T.C.A."/>
            <person name="Clavel T."/>
        </authorList>
    </citation>
    <scope>NUCLEOTIDE SEQUENCE [LARGE SCALE GENOMIC DNA]</scope>
    <source>
        <strain evidence="1 2">CA-Schmier-601-WT-3</strain>
    </source>
</reference>
<keyword evidence="2" id="KW-1185">Reference proteome</keyword>
<evidence type="ECO:0000313" key="1">
    <source>
        <dbReference type="EMBL" id="MST88026.1"/>
    </source>
</evidence>
<name>A0A844FR24_9FIRM</name>
<evidence type="ECO:0000313" key="2">
    <source>
        <dbReference type="Proteomes" id="UP000442619"/>
    </source>
</evidence>
<accession>A0A844FR24</accession>
<dbReference type="AlphaFoldDB" id="A0A844FR24"/>
<organism evidence="1 2">
    <name type="scientific">Sharpea porci</name>
    <dbReference type="NCBI Taxonomy" id="2652286"/>
    <lineage>
        <taxon>Bacteria</taxon>
        <taxon>Bacillati</taxon>
        <taxon>Bacillota</taxon>
        <taxon>Erysipelotrichia</taxon>
        <taxon>Erysipelotrichales</taxon>
        <taxon>Coprobacillaceae</taxon>
        <taxon>Sharpea</taxon>
    </lineage>
</organism>
<gene>
    <name evidence="1" type="ORF">FYJ79_00160</name>
</gene>